<evidence type="ECO:0000256" key="4">
    <source>
        <dbReference type="ARBA" id="ARBA00022679"/>
    </source>
</evidence>
<dbReference type="Pfam" id="PF06580">
    <property type="entry name" value="His_kinase"/>
    <property type="match status" value="1"/>
</dbReference>
<dbReference type="Pfam" id="PF00672">
    <property type="entry name" value="HAMP"/>
    <property type="match status" value="1"/>
</dbReference>
<evidence type="ECO:0000256" key="6">
    <source>
        <dbReference type="ARBA" id="ARBA00023136"/>
    </source>
</evidence>
<dbReference type="SUPFAM" id="SSF158472">
    <property type="entry name" value="HAMP domain-like"/>
    <property type="match status" value="1"/>
</dbReference>
<sequence length="619" mass="69871">MKFHSVFKRAAGGLFFVYAYIIQSLFRKMLFSLFAIITITVFTLGLYNYIHTSSDIMKREMQNMEKLSDQSASKLETQMANIKSTAWNYFADPDFQRFVITLGSNPDTYNFYSGNFIQFATDHPEVESFLVSQLEGNRLIEGNIKSSDVVDFQELKNAAISNNGKGAWVSSIAFDQQTRKEVNTLTFIQAVKQTTLLSDFPIVGVIMVQLSHSYLSQWLNEIGVQGKVSFLLADAVSGQVRISADPAFIGTRIEGLQDLEAPHKIVADQSQSGGREDKELLFVSQPLANTSWVLVGIVEARSLLTEVNALARDTIYIGLICLLGSMLIASVLSSRILIPLKELKKGILAVEKGDYNILLPVRTKDETGYIIHRFNQMASEIKALILKVYEVDLLRKEAEIKSLQSQINPHFLYNTLGIIDSLASLHDDERISLISRSLAKMFRYNISAGRMLTLQAELRQIELYLYIQQQRYGDRFKYAIEADEHVLDIQIPKLLLQPLVENCFIHAFDRMSSRSELRIRARSLSDKQICISVWNNGPVVEASRLDELQAMLSQGVAQRHAFKSSSSIGLLNVQHRIKLLYGNEYGLTIQSEPGKGTEVVIHLRRISEEEQMHEAANYG</sequence>
<evidence type="ECO:0000256" key="2">
    <source>
        <dbReference type="ARBA" id="ARBA00022475"/>
    </source>
</evidence>
<keyword evidence="7" id="KW-1133">Transmembrane helix</keyword>
<evidence type="ECO:0000256" key="1">
    <source>
        <dbReference type="ARBA" id="ARBA00004651"/>
    </source>
</evidence>
<feature type="transmembrane region" description="Helical" evidence="7">
    <location>
        <begin position="29"/>
        <end position="50"/>
    </location>
</feature>
<keyword evidence="10" id="KW-1185">Reference proteome</keyword>
<dbReference type="SMART" id="SM00304">
    <property type="entry name" value="HAMP"/>
    <property type="match status" value="1"/>
</dbReference>
<dbReference type="OrthoDB" id="9776552at2"/>
<evidence type="ECO:0000259" key="8">
    <source>
        <dbReference type="PROSITE" id="PS50885"/>
    </source>
</evidence>
<feature type="domain" description="HAMP" evidence="8">
    <location>
        <begin position="334"/>
        <end position="386"/>
    </location>
</feature>
<dbReference type="Proteomes" id="UP000032633">
    <property type="component" value="Chromosome"/>
</dbReference>
<protein>
    <recommendedName>
        <fullName evidence="8">HAMP domain-containing protein</fullName>
    </recommendedName>
</protein>
<dbReference type="InterPro" id="IPR003660">
    <property type="entry name" value="HAMP_dom"/>
</dbReference>
<reference evidence="9 10" key="1">
    <citation type="journal article" date="2015" name="J. Biotechnol.">
        <title>Complete genome sequence of Paenibacillus beijingensis 7188(T) (=DSM 24997(T)), a novel rhizobacterium from jujube garden soil.</title>
        <authorList>
            <person name="Kwak Y."/>
            <person name="Shin J.H."/>
        </authorList>
    </citation>
    <scope>NUCLEOTIDE SEQUENCE [LARGE SCALE GENOMIC DNA]</scope>
    <source>
        <strain evidence="9 10">DSM 24997</strain>
    </source>
</reference>
<name>A0A0D5NJQ2_9BACL</name>
<evidence type="ECO:0000256" key="5">
    <source>
        <dbReference type="ARBA" id="ARBA00022777"/>
    </source>
</evidence>
<accession>A0A0D5NJQ2</accession>
<dbReference type="GO" id="GO:0005886">
    <property type="term" value="C:plasma membrane"/>
    <property type="evidence" value="ECO:0007669"/>
    <property type="project" value="UniProtKB-SubCell"/>
</dbReference>
<dbReference type="InterPro" id="IPR050640">
    <property type="entry name" value="Bact_2-comp_sensor_kinase"/>
</dbReference>
<dbReference type="HOGENOM" id="CLU_020473_6_1_9"/>
<keyword evidence="7" id="KW-0812">Transmembrane</keyword>
<dbReference type="KEGG" id="pbj:VN24_14865"/>
<evidence type="ECO:0000256" key="7">
    <source>
        <dbReference type="SAM" id="Phobius"/>
    </source>
</evidence>
<dbReference type="Gene3D" id="3.30.565.10">
    <property type="entry name" value="Histidine kinase-like ATPase, C-terminal domain"/>
    <property type="match status" value="1"/>
</dbReference>
<dbReference type="Gene3D" id="6.10.340.10">
    <property type="match status" value="1"/>
</dbReference>
<dbReference type="PATRIC" id="fig|1126833.4.peg.3258"/>
<feature type="transmembrane region" description="Helical" evidence="7">
    <location>
        <begin position="6"/>
        <end position="22"/>
    </location>
</feature>
<dbReference type="AlphaFoldDB" id="A0A0D5NJQ2"/>
<dbReference type="STRING" id="1126833.VN24_14865"/>
<keyword evidence="4" id="KW-0808">Transferase</keyword>
<keyword evidence="2" id="KW-1003">Cell membrane</keyword>
<organism evidence="9 10">
    <name type="scientific">Paenibacillus beijingensis</name>
    <dbReference type="NCBI Taxonomy" id="1126833"/>
    <lineage>
        <taxon>Bacteria</taxon>
        <taxon>Bacillati</taxon>
        <taxon>Bacillota</taxon>
        <taxon>Bacilli</taxon>
        <taxon>Bacillales</taxon>
        <taxon>Paenibacillaceae</taxon>
        <taxon>Paenibacillus</taxon>
    </lineage>
</organism>
<dbReference type="CDD" id="cd06225">
    <property type="entry name" value="HAMP"/>
    <property type="match status" value="1"/>
</dbReference>
<dbReference type="PANTHER" id="PTHR34220:SF7">
    <property type="entry name" value="SENSOR HISTIDINE KINASE YPDA"/>
    <property type="match status" value="1"/>
</dbReference>
<keyword evidence="6 7" id="KW-0472">Membrane</keyword>
<dbReference type="GO" id="GO:0000155">
    <property type="term" value="F:phosphorelay sensor kinase activity"/>
    <property type="evidence" value="ECO:0007669"/>
    <property type="project" value="InterPro"/>
</dbReference>
<proteinExistence type="predicted"/>
<dbReference type="InterPro" id="IPR010559">
    <property type="entry name" value="Sig_transdc_His_kin_internal"/>
</dbReference>
<feature type="transmembrane region" description="Helical" evidence="7">
    <location>
        <begin position="315"/>
        <end position="338"/>
    </location>
</feature>
<gene>
    <name evidence="9" type="ORF">VN24_14865</name>
</gene>
<dbReference type="RefSeq" id="WP_045671032.1">
    <property type="nucleotide sequence ID" value="NZ_CP011058.1"/>
</dbReference>
<dbReference type="SUPFAM" id="SSF55874">
    <property type="entry name" value="ATPase domain of HSP90 chaperone/DNA topoisomerase II/histidine kinase"/>
    <property type="match status" value="1"/>
</dbReference>
<evidence type="ECO:0000313" key="10">
    <source>
        <dbReference type="Proteomes" id="UP000032633"/>
    </source>
</evidence>
<comment type="subcellular location">
    <subcellularLocation>
        <location evidence="1">Cell membrane</location>
        <topology evidence="1">Multi-pass membrane protein</topology>
    </subcellularLocation>
</comment>
<keyword evidence="5" id="KW-0418">Kinase</keyword>
<dbReference type="InterPro" id="IPR003594">
    <property type="entry name" value="HATPase_dom"/>
</dbReference>
<dbReference type="InterPro" id="IPR036890">
    <property type="entry name" value="HATPase_C_sf"/>
</dbReference>
<dbReference type="EMBL" id="CP011058">
    <property type="protein sequence ID" value="AJY75604.1"/>
    <property type="molecule type" value="Genomic_DNA"/>
</dbReference>
<dbReference type="Pfam" id="PF02518">
    <property type="entry name" value="HATPase_c"/>
    <property type="match status" value="1"/>
</dbReference>
<keyword evidence="3" id="KW-0597">Phosphoprotein</keyword>
<dbReference type="PANTHER" id="PTHR34220">
    <property type="entry name" value="SENSOR HISTIDINE KINASE YPDA"/>
    <property type="match status" value="1"/>
</dbReference>
<evidence type="ECO:0000256" key="3">
    <source>
        <dbReference type="ARBA" id="ARBA00022553"/>
    </source>
</evidence>
<reference evidence="10" key="2">
    <citation type="submission" date="2015-03" db="EMBL/GenBank/DDBJ databases">
        <title>Genome sequence of Paenibacillus beijingensis strain DSM 24997T.</title>
        <authorList>
            <person name="Kwak Y."/>
            <person name="Shin J.-H."/>
        </authorList>
    </citation>
    <scope>NUCLEOTIDE SEQUENCE [LARGE SCALE GENOMIC DNA]</scope>
    <source>
        <strain evidence="10">DSM 24997</strain>
    </source>
</reference>
<dbReference type="PROSITE" id="PS50885">
    <property type="entry name" value="HAMP"/>
    <property type="match status" value="1"/>
</dbReference>
<evidence type="ECO:0000313" key="9">
    <source>
        <dbReference type="EMBL" id="AJY75604.1"/>
    </source>
</evidence>